<organism evidence="1 2">
    <name type="scientific">Sphingobacterium suaedae</name>
    <dbReference type="NCBI Taxonomy" id="1686402"/>
    <lineage>
        <taxon>Bacteria</taxon>
        <taxon>Pseudomonadati</taxon>
        <taxon>Bacteroidota</taxon>
        <taxon>Sphingobacteriia</taxon>
        <taxon>Sphingobacteriales</taxon>
        <taxon>Sphingobacteriaceae</taxon>
        <taxon>Sphingobacterium</taxon>
    </lineage>
</organism>
<name>A0ABW5KMT7_9SPHI</name>
<dbReference type="RefSeq" id="WP_380905961.1">
    <property type="nucleotide sequence ID" value="NZ_JBHUEG010000019.1"/>
</dbReference>
<dbReference type="Proteomes" id="UP001597545">
    <property type="component" value="Unassembled WGS sequence"/>
</dbReference>
<reference evidence="2" key="1">
    <citation type="journal article" date="2019" name="Int. J. Syst. Evol. Microbiol.">
        <title>The Global Catalogue of Microorganisms (GCM) 10K type strain sequencing project: providing services to taxonomists for standard genome sequencing and annotation.</title>
        <authorList>
            <consortium name="The Broad Institute Genomics Platform"/>
            <consortium name="The Broad Institute Genome Sequencing Center for Infectious Disease"/>
            <person name="Wu L."/>
            <person name="Ma J."/>
        </authorList>
    </citation>
    <scope>NUCLEOTIDE SEQUENCE [LARGE SCALE GENOMIC DNA]</scope>
    <source>
        <strain evidence="2">KCTC 42662</strain>
    </source>
</reference>
<sequence length="394" mass="43317">MKKRTIYTTLLLWGIVSIALGQQQLPSNLQSILRHAQPGDLVELPDFLSTEFPKVAWKKTVVPGPQFLISDDPEYIRIPEAIAMQEAVSPGAVRLYVYNVNGVKEPQKIPRKITAVLKNTGKEELHLRMLKYSSQKPSTNYFQIGKQGLADYFGSQVNGGIRKVKPGEVIALDEQLEKNVVQYDELVHGFYEFIVDQPALIAILQTDPGKSGPKAFSEIDTLIPHSHVNAGRGIFPIANYKIDSRDTLSTAQGVQQLILADGNDDPWITGTIGVDRQPAKNAGNYGVMYDTSIKWKSTDGKGMALVTWNSRSADNQWCGGMGLTVELFDEAGVKTIKQMPAKHLITRKAPEAIVLGVYKPVPGKTVQEIKLTYSPPGASCLPTPLVLVPVDLDE</sequence>
<proteinExistence type="predicted"/>
<accession>A0ABW5KMT7</accession>
<evidence type="ECO:0000313" key="1">
    <source>
        <dbReference type="EMBL" id="MFD2549643.1"/>
    </source>
</evidence>
<comment type="caution">
    <text evidence="1">The sequence shown here is derived from an EMBL/GenBank/DDBJ whole genome shotgun (WGS) entry which is preliminary data.</text>
</comment>
<evidence type="ECO:0000313" key="2">
    <source>
        <dbReference type="Proteomes" id="UP001597545"/>
    </source>
</evidence>
<protein>
    <submittedName>
        <fullName evidence="1">Copper amine oxidase</fullName>
    </submittedName>
</protein>
<dbReference type="EMBL" id="JBHULR010000020">
    <property type="protein sequence ID" value="MFD2549643.1"/>
    <property type="molecule type" value="Genomic_DNA"/>
</dbReference>
<keyword evidence="2" id="KW-1185">Reference proteome</keyword>
<gene>
    <name evidence="1" type="ORF">ACFSR5_18510</name>
</gene>